<dbReference type="AlphaFoldDB" id="A0A1J0ABM3"/>
<sequence>MDANGNSSFVKIKEQFDFGPYPYFPLEQSPEQEIESLFIHNLVTPYYLKYKQLPPQENLIILDAGCGSGYGALTLAWANPNARIVGIDLSENSIELARHRLDYHGLKNWEFHVLPIEQIRALNYQFDYINCDEVIYLSDDPAITLQALGQALKPRGVMRVNFHDQYQRFEQYRGQEFFEWLGLKKSNPEDQAVNSVRMIMQQLEDDVNLKKNCWQPTLGNRLDKLGQEYILMNYLFQCDKGFTPLEVSNYLDFASLELIEMVHWRKWRLTELFTDLDNAPAIIAAVEAMATPWERCYLRDLIHPGERLIDFWCGHPQPTQEMELTEESLIYFHPQLCNDMVKTAWQETLERGQSFVLSNFLKTPAQSSLFQAEVTLDFVTASVLWPLLEMPMQFNQIQARWLHLYPQNWLTENHTHPTIVIEKLKDILFRLEQYLYVMIVSH</sequence>
<keyword evidence="3" id="KW-1185">Reference proteome</keyword>
<dbReference type="GO" id="GO:0008168">
    <property type="term" value="F:methyltransferase activity"/>
    <property type="evidence" value="ECO:0007669"/>
    <property type="project" value="UniProtKB-KW"/>
</dbReference>
<organism evidence="2 3">
    <name type="scientific">Gloeomargarita lithophora Alchichica-D10</name>
    <dbReference type="NCBI Taxonomy" id="1188229"/>
    <lineage>
        <taxon>Bacteria</taxon>
        <taxon>Bacillati</taxon>
        <taxon>Cyanobacteriota</taxon>
        <taxon>Cyanophyceae</taxon>
        <taxon>Gloeomargaritales</taxon>
        <taxon>Gloeomargaritaceae</taxon>
        <taxon>Gloeomargarita</taxon>
    </lineage>
</organism>
<dbReference type="Pfam" id="PF13847">
    <property type="entry name" value="Methyltransf_31"/>
    <property type="match status" value="1"/>
</dbReference>
<keyword evidence="2" id="KW-0808">Transferase</keyword>
<dbReference type="RefSeq" id="WP_071453933.1">
    <property type="nucleotide sequence ID" value="NZ_CP017675.1"/>
</dbReference>
<gene>
    <name evidence="2" type="ORF">GlitD10_1016</name>
</gene>
<dbReference type="InterPro" id="IPR025714">
    <property type="entry name" value="Methyltranfer_dom"/>
</dbReference>
<dbReference type="OrthoDB" id="649979at2"/>
<protein>
    <submittedName>
        <fullName evidence="2">SAM-dependent methyltransferase</fullName>
    </submittedName>
</protein>
<evidence type="ECO:0000259" key="1">
    <source>
        <dbReference type="Pfam" id="PF13847"/>
    </source>
</evidence>
<dbReference type="PANTHER" id="PTHR45128">
    <property type="entry name" value="METHYLTRANSFERASE TYPE 11"/>
    <property type="match status" value="1"/>
</dbReference>
<keyword evidence="2" id="KW-0489">Methyltransferase</keyword>
<evidence type="ECO:0000313" key="3">
    <source>
        <dbReference type="Proteomes" id="UP000180235"/>
    </source>
</evidence>
<evidence type="ECO:0000313" key="2">
    <source>
        <dbReference type="EMBL" id="APB33334.1"/>
    </source>
</evidence>
<dbReference type="EMBL" id="CP017675">
    <property type="protein sequence ID" value="APB33334.1"/>
    <property type="molecule type" value="Genomic_DNA"/>
</dbReference>
<proteinExistence type="predicted"/>
<dbReference type="Proteomes" id="UP000180235">
    <property type="component" value="Chromosome"/>
</dbReference>
<name>A0A1J0ABM3_9CYAN</name>
<dbReference type="Gene3D" id="3.40.50.150">
    <property type="entry name" value="Vaccinia Virus protein VP39"/>
    <property type="match status" value="1"/>
</dbReference>
<dbReference type="PANTHER" id="PTHR45128:SF1">
    <property type="entry name" value="S-ADENOSYLMETHIONINE-DEPENDENT METHYLTRANSFERASE RV2258C"/>
    <property type="match status" value="1"/>
</dbReference>
<dbReference type="STRING" id="1188229.GlitD10_1016"/>
<accession>A0A1J0ABM3</accession>
<dbReference type="SUPFAM" id="SSF53335">
    <property type="entry name" value="S-adenosyl-L-methionine-dependent methyltransferases"/>
    <property type="match status" value="1"/>
</dbReference>
<dbReference type="KEGG" id="glt:GlitD10_1016"/>
<reference evidence="2 3" key="1">
    <citation type="submission" date="2016-10" db="EMBL/GenBank/DDBJ databases">
        <title>Description of Gloeomargarita lithophora gen. nov., sp. nov., a thylakoid-bearing basal-branching cyanobacterium with intracellular carbonates, and proposal for Gloeomargaritales ord. nov.</title>
        <authorList>
            <person name="Moreira D."/>
            <person name="Tavera R."/>
            <person name="Benzerara K."/>
            <person name="Skouri-Panet F."/>
            <person name="Couradeau E."/>
            <person name="Gerard E."/>
            <person name="Loussert C."/>
            <person name="Novelo E."/>
            <person name="Zivanovic Y."/>
            <person name="Lopez-Garcia P."/>
        </authorList>
    </citation>
    <scope>NUCLEOTIDE SEQUENCE [LARGE SCALE GENOMIC DNA]</scope>
    <source>
        <strain evidence="2 3">D10</strain>
    </source>
</reference>
<dbReference type="InterPro" id="IPR053173">
    <property type="entry name" value="SAM-binding_MTase"/>
</dbReference>
<feature type="domain" description="Methyltransferase" evidence="1">
    <location>
        <begin position="57"/>
        <end position="183"/>
    </location>
</feature>
<dbReference type="GO" id="GO:0032259">
    <property type="term" value="P:methylation"/>
    <property type="evidence" value="ECO:0007669"/>
    <property type="project" value="UniProtKB-KW"/>
</dbReference>
<dbReference type="InterPro" id="IPR029063">
    <property type="entry name" value="SAM-dependent_MTases_sf"/>
</dbReference>
<dbReference type="CDD" id="cd02440">
    <property type="entry name" value="AdoMet_MTases"/>
    <property type="match status" value="1"/>
</dbReference>